<dbReference type="Proteomes" id="UP000617340">
    <property type="component" value="Unassembled WGS sequence"/>
</dbReference>
<dbReference type="EMBL" id="JACSDZ010000001">
    <property type="protein sequence ID" value="KAF7418764.1"/>
    <property type="molecule type" value="Genomic_DNA"/>
</dbReference>
<name>A0A834NW18_VESGE</name>
<organism evidence="2 3">
    <name type="scientific">Vespula germanica</name>
    <name type="common">German yellow jacket</name>
    <name type="synonym">Paravespula germanica</name>
    <dbReference type="NCBI Taxonomy" id="30212"/>
    <lineage>
        <taxon>Eukaryota</taxon>
        <taxon>Metazoa</taxon>
        <taxon>Ecdysozoa</taxon>
        <taxon>Arthropoda</taxon>
        <taxon>Hexapoda</taxon>
        <taxon>Insecta</taxon>
        <taxon>Pterygota</taxon>
        <taxon>Neoptera</taxon>
        <taxon>Endopterygota</taxon>
        <taxon>Hymenoptera</taxon>
        <taxon>Apocrita</taxon>
        <taxon>Aculeata</taxon>
        <taxon>Vespoidea</taxon>
        <taxon>Vespidae</taxon>
        <taxon>Vespinae</taxon>
        <taxon>Vespula</taxon>
    </lineage>
</organism>
<reference evidence="2" key="1">
    <citation type="journal article" date="2020" name="G3 (Bethesda)">
        <title>High-Quality Assemblies for Three Invasive Social Wasps from the &lt;i&gt;Vespula&lt;/i&gt; Genus.</title>
        <authorList>
            <person name="Harrop T.W.R."/>
            <person name="Guhlin J."/>
            <person name="McLaughlin G.M."/>
            <person name="Permina E."/>
            <person name="Stockwell P."/>
            <person name="Gilligan J."/>
            <person name="Le Lec M.F."/>
            <person name="Gruber M.A.M."/>
            <person name="Quinn O."/>
            <person name="Lovegrove M."/>
            <person name="Duncan E.J."/>
            <person name="Remnant E.J."/>
            <person name="Van Eeckhoven J."/>
            <person name="Graham B."/>
            <person name="Knapp R.A."/>
            <person name="Langford K.W."/>
            <person name="Kronenberg Z."/>
            <person name="Press M.O."/>
            <person name="Eacker S.M."/>
            <person name="Wilson-Rankin E.E."/>
            <person name="Purcell J."/>
            <person name="Lester P.J."/>
            <person name="Dearden P.K."/>
        </authorList>
    </citation>
    <scope>NUCLEOTIDE SEQUENCE</scope>
    <source>
        <strain evidence="2">Linc-1</strain>
    </source>
</reference>
<proteinExistence type="predicted"/>
<feature type="region of interest" description="Disordered" evidence="1">
    <location>
        <begin position="176"/>
        <end position="200"/>
    </location>
</feature>
<protein>
    <submittedName>
        <fullName evidence="2">Uncharacterized protein</fullName>
    </submittedName>
</protein>
<evidence type="ECO:0000256" key="1">
    <source>
        <dbReference type="SAM" id="MobiDB-lite"/>
    </source>
</evidence>
<keyword evidence="3" id="KW-1185">Reference proteome</keyword>
<evidence type="ECO:0000313" key="3">
    <source>
        <dbReference type="Proteomes" id="UP000617340"/>
    </source>
</evidence>
<sequence length="200" mass="22846">MQHEAQDKVAKVSQKPLGNLSRALTIGPTYQESILAALVANGCSLHSVYGTTATRTSRGFVPRGRVKRPTCKLQCTSSGKQEKPPLFFIFSHVHDRHDPFPSFIFSILFSRSINWNGNDDDDGDDEDDTTTTRTERRLSRPRDFVLKSKRLVETTKTQILIRKIYEIFCDKFDRDSDYDSSSRFEDSNGITYRLPEKDNS</sequence>
<evidence type="ECO:0000313" key="2">
    <source>
        <dbReference type="EMBL" id="KAF7418764.1"/>
    </source>
</evidence>
<feature type="compositionally biased region" description="Basic and acidic residues" evidence="1">
    <location>
        <begin position="176"/>
        <end position="186"/>
    </location>
</feature>
<gene>
    <name evidence="2" type="ORF">HZH68_001417</name>
</gene>
<dbReference type="AlphaFoldDB" id="A0A834NW18"/>
<comment type="caution">
    <text evidence="2">The sequence shown here is derived from an EMBL/GenBank/DDBJ whole genome shotgun (WGS) entry which is preliminary data.</text>
</comment>
<accession>A0A834NW18</accession>